<proteinExistence type="predicted"/>
<comment type="caution">
    <text evidence="1">The sequence shown here is derived from an EMBL/GenBank/DDBJ whole genome shotgun (WGS) entry which is preliminary data.</text>
</comment>
<reference evidence="1" key="2">
    <citation type="submission" date="2020-09" db="EMBL/GenBank/DDBJ databases">
        <authorList>
            <person name="Sun Q."/>
            <person name="Kim S."/>
        </authorList>
    </citation>
    <scope>NUCLEOTIDE SEQUENCE</scope>
    <source>
        <strain evidence="1">KCTC 12711</strain>
    </source>
</reference>
<gene>
    <name evidence="1" type="ORF">GCM10008090_30190</name>
</gene>
<evidence type="ECO:0008006" key="3">
    <source>
        <dbReference type="Google" id="ProtNLM"/>
    </source>
</evidence>
<dbReference type="Pfam" id="PF04340">
    <property type="entry name" value="DUF484"/>
    <property type="match status" value="1"/>
</dbReference>
<organism evidence="1 2">
    <name type="scientific">Arenicella chitinivorans</name>
    <dbReference type="NCBI Taxonomy" id="1329800"/>
    <lineage>
        <taxon>Bacteria</taxon>
        <taxon>Pseudomonadati</taxon>
        <taxon>Pseudomonadota</taxon>
        <taxon>Gammaproteobacteria</taxon>
        <taxon>Arenicellales</taxon>
        <taxon>Arenicellaceae</taxon>
        <taxon>Arenicella</taxon>
    </lineage>
</organism>
<keyword evidence="2" id="KW-1185">Reference proteome</keyword>
<dbReference type="EMBL" id="BMXA01000007">
    <property type="protein sequence ID" value="GHA18554.1"/>
    <property type="molecule type" value="Genomic_DNA"/>
</dbReference>
<reference evidence="1" key="1">
    <citation type="journal article" date="2014" name="Int. J. Syst. Evol. Microbiol.">
        <title>Complete genome sequence of Corynebacterium casei LMG S-19264T (=DSM 44701T), isolated from a smear-ripened cheese.</title>
        <authorList>
            <consortium name="US DOE Joint Genome Institute (JGI-PGF)"/>
            <person name="Walter F."/>
            <person name="Albersmeier A."/>
            <person name="Kalinowski J."/>
            <person name="Ruckert C."/>
        </authorList>
    </citation>
    <scope>NUCLEOTIDE SEQUENCE</scope>
    <source>
        <strain evidence="1">KCTC 12711</strain>
    </source>
</reference>
<sequence length="223" mass="25389">MNPAEQTTNMTRADFASYLRDHPTIFQQYPELLELVSLSDSRGTASLIERQISLLKERLKEQQSQQHQFIQVARENEQISDNFTHVICQMIGFTNLSEFATEFPNELRTKFEIDEVSFKTSQAASRRQSDSDSYEDAIRRLSNNRAVCDNRWPSNIMSLFFSKDINSAALVPMRTPDSKSPLAILALGSREPDRYTNDLGTAHLDRLGLMAGICFARLQPHGI</sequence>
<dbReference type="Gene3D" id="3.30.450.40">
    <property type="match status" value="1"/>
</dbReference>
<evidence type="ECO:0000313" key="2">
    <source>
        <dbReference type="Proteomes" id="UP000614811"/>
    </source>
</evidence>
<evidence type="ECO:0000313" key="1">
    <source>
        <dbReference type="EMBL" id="GHA18554.1"/>
    </source>
</evidence>
<dbReference type="Proteomes" id="UP000614811">
    <property type="component" value="Unassembled WGS sequence"/>
</dbReference>
<dbReference type="InterPro" id="IPR007435">
    <property type="entry name" value="DUF484"/>
</dbReference>
<accession>A0A918VQ29</accession>
<name>A0A918VQ29_9GAMM</name>
<dbReference type="AlphaFoldDB" id="A0A918VQ29"/>
<dbReference type="PANTHER" id="PTHR38765">
    <property type="entry name" value="DUF484 DOMAIN-CONTAINING PROTEIN"/>
    <property type="match status" value="1"/>
</dbReference>
<protein>
    <recommendedName>
        <fullName evidence="3">DUF484 family protein</fullName>
    </recommendedName>
</protein>
<dbReference type="InterPro" id="IPR029016">
    <property type="entry name" value="GAF-like_dom_sf"/>
</dbReference>
<dbReference type="PANTHER" id="PTHR38765:SF1">
    <property type="entry name" value="DUF484 DOMAIN-CONTAINING PROTEIN"/>
    <property type="match status" value="1"/>
</dbReference>